<dbReference type="EMBL" id="JAKZBV010000001">
    <property type="protein sequence ID" value="MCH6471824.1"/>
    <property type="molecule type" value="Genomic_DNA"/>
</dbReference>
<gene>
    <name evidence="2" type="ORF">L0M17_17940</name>
</gene>
<name>A0ABS9U560_9MICC</name>
<reference evidence="2 3" key="1">
    <citation type="submission" date="2022-03" db="EMBL/GenBank/DDBJ databases">
        <title>Sinomonas sp. isolated from a soil.</title>
        <authorList>
            <person name="Han J."/>
            <person name="Kim D.-U."/>
        </authorList>
    </citation>
    <scope>NUCLEOTIDE SEQUENCE [LARGE SCALE GENOMIC DNA]</scope>
    <source>
        <strain evidence="2 3">5-5</strain>
    </source>
</reference>
<proteinExistence type="predicted"/>
<accession>A0ABS9U560</accession>
<evidence type="ECO:0000256" key="1">
    <source>
        <dbReference type="SAM" id="SignalP"/>
    </source>
</evidence>
<dbReference type="RefSeq" id="WP_241055760.1">
    <property type="nucleotide sequence ID" value="NZ_JAKZBV010000001.1"/>
</dbReference>
<keyword evidence="1" id="KW-0732">Signal</keyword>
<sequence>MERKTVLRRSSAAASAAVGSLMLIGGSFASPPAAAPAAETAPVQPQAPAAPTAYIPVAGAGGQSAVDACIGPIRFTPVTASVSIVEHDFCGGWSRMSWIQPGTVVTVQGYGTFTAFQRLVVPNSAPQSVLAGFAGGYPPIFLQTCIPGTSEMLLIGLH</sequence>
<comment type="caution">
    <text evidence="2">The sequence shown here is derived from an EMBL/GenBank/DDBJ whole genome shotgun (WGS) entry which is preliminary data.</text>
</comment>
<feature type="chain" id="PRO_5046190918" evidence="1">
    <location>
        <begin position="30"/>
        <end position="158"/>
    </location>
</feature>
<protein>
    <submittedName>
        <fullName evidence="2">Uncharacterized protein</fullName>
    </submittedName>
</protein>
<evidence type="ECO:0000313" key="3">
    <source>
        <dbReference type="Proteomes" id="UP001202922"/>
    </source>
</evidence>
<feature type="signal peptide" evidence="1">
    <location>
        <begin position="1"/>
        <end position="29"/>
    </location>
</feature>
<evidence type="ECO:0000313" key="2">
    <source>
        <dbReference type="EMBL" id="MCH6471824.1"/>
    </source>
</evidence>
<keyword evidence="3" id="KW-1185">Reference proteome</keyword>
<organism evidence="2 3">
    <name type="scientific">Sinomonas terrae</name>
    <dbReference type="NCBI Taxonomy" id="2908838"/>
    <lineage>
        <taxon>Bacteria</taxon>
        <taxon>Bacillati</taxon>
        <taxon>Actinomycetota</taxon>
        <taxon>Actinomycetes</taxon>
        <taxon>Micrococcales</taxon>
        <taxon>Micrococcaceae</taxon>
        <taxon>Sinomonas</taxon>
    </lineage>
</organism>
<dbReference type="Proteomes" id="UP001202922">
    <property type="component" value="Unassembled WGS sequence"/>
</dbReference>